<evidence type="ECO:0000256" key="10">
    <source>
        <dbReference type="ARBA" id="ARBA00023201"/>
    </source>
</evidence>
<evidence type="ECO:0000256" key="13">
    <source>
        <dbReference type="SAM" id="Phobius"/>
    </source>
</evidence>
<evidence type="ECO:0000256" key="9">
    <source>
        <dbReference type="ARBA" id="ARBA00023136"/>
    </source>
</evidence>
<feature type="transmembrane region" description="Helical" evidence="13">
    <location>
        <begin position="197"/>
        <end position="219"/>
    </location>
</feature>
<evidence type="ECO:0000313" key="14">
    <source>
        <dbReference type="EMBL" id="KAG5668440.1"/>
    </source>
</evidence>
<keyword evidence="3" id="KW-0813">Transport</keyword>
<accession>A0A9J6BFN8</accession>
<evidence type="ECO:0000313" key="15">
    <source>
        <dbReference type="Proteomes" id="UP001107558"/>
    </source>
</evidence>
<dbReference type="OrthoDB" id="7790850at2759"/>
<dbReference type="InterPro" id="IPR051163">
    <property type="entry name" value="Sodium:Solute_Symporter_SSF"/>
</dbReference>
<evidence type="ECO:0000256" key="6">
    <source>
        <dbReference type="ARBA" id="ARBA00022989"/>
    </source>
</evidence>
<dbReference type="Proteomes" id="UP001107558">
    <property type="component" value="Chromosome 4"/>
</dbReference>
<comment type="caution">
    <text evidence="14">The sequence shown here is derived from an EMBL/GenBank/DDBJ whole genome shotgun (WGS) entry which is preliminary data.</text>
</comment>
<dbReference type="GO" id="GO:0006814">
    <property type="term" value="P:sodium ion transport"/>
    <property type="evidence" value="ECO:0007669"/>
    <property type="project" value="UniProtKB-KW"/>
</dbReference>
<evidence type="ECO:0000256" key="5">
    <source>
        <dbReference type="ARBA" id="ARBA00022692"/>
    </source>
</evidence>
<organism evidence="14 15">
    <name type="scientific">Polypedilum vanderplanki</name>
    <name type="common">Sleeping chironomid midge</name>
    <dbReference type="NCBI Taxonomy" id="319348"/>
    <lineage>
        <taxon>Eukaryota</taxon>
        <taxon>Metazoa</taxon>
        <taxon>Ecdysozoa</taxon>
        <taxon>Arthropoda</taxon>
        <taxon>Hexapoda</taxon>
        <taxon>Insecta</taxon>
        <taxon>Pterygota</taxon>
        <taxon>Neoptera</taxon>
        <taxon>Endopterygota</taxon>
        <taxon>Diptera</taxon>
        <taxon>Nematocera</taxon>
        <taxon>Chironomoidea</taxon>
        <taxon>Chironomidae</taxon>
        <taxon>Chironominae</taxon>
        <taxon>Polypedilum</taxon>
        <taxon>Polypedilum</taxon>
    </lineage>
</organism>
<dbReference type="PROSITE" id="PS50283">
    <property type="entry name" value="NA_SOLUT_SYMP_3"/>
    <property type="match status" value="1"/>
</dbReference>
<proteinExistence type="inferred from homology"/>
<keyword evidence="8" id="KW-0406">Ion transport</keyword>
<feature type="transmembrane region" description="Helical" evidence="13">
    <location>
        <begin position="162"/>
        <end position="185"/>
    </location>
</feature>
<evidence type="ECO:0000256" key="4">
    <source>
        <dbReference type="ARBA" id="ARBA00022475"/>
    </source>
</evidence>
<keyword evidence="4" id="KW-1003">Cell membrane</keyword>
<dbReference type="InterPro" id="IPR001734">
    <property type="entry name" value="Na/solute_symporter"/>
</dbReference>
<keyword evidence="15" id="KW-1185">Reference proteome</keyword>
<protein>
    <recommendedName>
        <fullName evidence="16">Sodium-coupled monocarboxylate transporter 1</fullName>
    </recommendedName>
</protein>
<feature type="transmembrane region" description="Helical" evidence="13">
    <location>
        <begin position="38"/>
        <end position="57"/>
    </location>
</feature>
<evidence type="ECO:0000256" key="7">
    <source>
        <dbReference type="ARBA" id="ARBA00023053"/>
    </source>
</evidence>
<comment type="similarity">
    <text evidence="2 11">Belongs to the sodium:solute symporter (SSF) (TC 2.A.21) family.</text>
</comment>
<evidence type="ECO:0000256" key="3">
    <source>
        <dbReference type="ARBA" id="ARBA00022448"/>
    </source>
</evidence>
<dbReference type="EMBL" id="JADBJN010000004">
    <property type="protein sequence ID" value="KAG5668440.1"/>
    <property type="molecule type" value="Genomic_DNA"/>
</dbReference>
<name>A0A9J6BFN8_POLVA</name>
<evidence type="ECO:0000256" key="11">
    <source>
        <dbReference type="RuleBase" id="RU362091"/>
    </source>
</evidence>
<feature type="region of interest" description="Disordered" evidence="12">
    <location>
        <begin position="1"/>
        <end position="20"/>
    </location>
</feature>
<dbReference type="PANTHER" id="PTHR42985:SF5">
    <property type="entry name" value="FI02094P-RELATED"/>
    <property type="match status" value="1"/>
</dbReference>
<feature type="transmembrane region" description="Helical" evidence="13">
    <location>
        <begin position="87"/>
        <end position="108"/>
    </location>
</feature>
<dbReference type="InterPro" id="IPR038377">
    <property type="entry name" value="Na/Glc_symporter_sf"/>
</dbReference>
<dbReference type="AlphaFoldDB" id="A0A9J6BFN8"/>
<evidence type="ECO:0000256" key="2">
    <source>
        <dbReference type="ARBA" id="ARBA00006434"/>
    </source>
</evidence>
<reference evidence="14" key="1">
    <citation type="submission" date="2021-03" db="EMBL/GenBank/DDBJ databases">
        <title>Chromosome level genome of the anhydrobiotic midge Polypedilum vanderplanki.</title>
        <authorList>
            <person name="Yoshida Y."/>
            <person name="Kikawada T."/>
            <person name="Gusev O."/>
        </authorList>
    </citation>
    <scope>NUCLEOTIDE SEQUENCE</scope>
    <source>
        <strain evidence="14">NIAS01</strain>
        <tissue evidence="14">Whole body or cell culture</tissue>
    </source>
</reference>
<dbReference type="Pfam" id="PF00474">
    <property type="entry name" value="SSF"/>
    <property type="match status" value="1"/>
</dbReference>
<dbReference type="Gene3D" id="1.20.1730.10">
    <property type="entry name" value="Sodium/glucose cotransporter"/>
    <property type="match status" value="1"/>
</dbReference>
<evidence type="ECO:0000256" key="12">
    <source>
        <dbReference type="SAM" id="MobiDB-lite"/>
    </source>
</evidence>
<keyword evidence="7" id="KW-0915">Sodium</keyword>
<keyword evidence="5 13" id="KW-0812">Transmembrane</keyword>
<comment type="subcellular location">
    <subcellularLocation>
        <location evidence="1">Cell membrane</location>
        <topology evidence="1">Multi-pass membrane protein</topology>
    </subcellularLocation>
</comment>
<dbReference type="PANTHER" id="PTHR42985">
    <property type="entry name" value="SODIUM-COUPLED MONOCARBOXYLATE TRANSPORTER"/>
    <property type="match status" value="1"/>
</dbReference>
<evidence type="ECO:0008006" key="16">
    <source>
        <dbReference type="Google" id="ProtNLM"/>
    </source>
</evidence>
<evidence type="ECO:0000256" key="8">
    <source>
        <dbReference type="ARBA" id="ARBA00023065"/>
    </source>
</evidence>
<dbReference type="GO" id="GO:0015293">
    <property type="term" value="F:symporter activity"/>
    <property type="evidence" value="ECO:0007669"/>
    <property type="project" value="TreeGrafter"/>
</dbReference>
<dbReference type="GO" id="GO:0005886">
    <property type="term" value="C:plasma membrane"/>
    <property type="evidence" value="ECO:0007669"/>
    <property type="project" value="UniProtKB-SubCell"/>
</dbReference>
<keyword evidence="6 13" id="KW-1133">Transmembrane helix</keyword>
<sequence length="231" mass="26109">MSSNTEENSILFSQTSSPSTIDVDTLSKSMRHFGVADYAVFILMLVFSSLVGLYFGYQDHKMKKQNKRNGIEDDAANYLVGGRNMQVLPVALSLTASFVSGITLLGTSTEIYLYGSQYCFFLIAIVLTGFIIHSTIIPVLHELEITSTYQYLEARFNRELRLFGSISFCFMTILWLPIVIYMPALAFNQTTGIDIHVITPFQCFICIVYTSLGGIKAVVWDLWKNNFFKNF</sequence>
<feature type="transmembrane region" description="Helical" evidence="13">
    <location>
        <begin position="120"/>
        <end position="141"/>
    </location>
</feature>
<gene>
    <name evidence="14" type="ORF">PVAND_016380</name>
</gene>
<evidence type="ECO:0000256" key="1">
    <source>
        <dbReference type="ARBA" id="ARBA00004651"/>
    </source>
</evidence>
<keyword evidence="10" id="KW-0739">Sodium transport</keyword>
<keyword evidence="9 13" id="KW-0472">Membrane</keyword>